<evidence type="ECO:0000313" key="6">
    <source>
        <dbReference type="Proteomes" id="UP000054715"/>
    </source>
</evidence>
<sequence length="208" mass="21698">MKKLAILGASGHGKVIADAALLAGWKEIIFFDDKWPMLTKISHWDVIGDSRSLIEQKGNYDGVIVGIGANSIRLEKIKNLLRANIPVVSIVHPAATISPYAFLAVGTVVLANAVVNIDARCGLGCIINTSASVDHDCMIGDGVHISPGAHLAGNVQIGNLSWIGIGASVRQKIVIGSEVIVGAGAAVVESIADNWTVVGVPAKLKLNK</sequence>
<gene>
    <name evidence="5" type="ORF">Ljam_1008</name>
</gene>
<dbReference type="Pfam" id="PF17836">
    <property type="entry name" value="PglD_N"/>
    <property type="match status" value="1"/>
</dbReference>
<dbReference type="PANTHER" id="PTHR43300:SF7">
    <property type="entry name" value="UDP-N-ACETYLBACILLOSAMINE N-ACETYLTRANSFERASE"/>
    <property type="match status" value="1"/>
</dbReference>
<accession>A0A0W0UGN3</accession>
<dbReference type="InterPro" id="IPR020019">
    <property type="entry name" value="AcTrfase_PglD-like"/>
</dbReference>
<comment type="caution">
    <text evidence="5">The sequence shown here is derived from an EMBL/GenBank/DDBJ whole genome shotgun (WGS) entry which is preliminary data.</text>
</comment>
<dbReference type="Proteomes" id="UP000054715">
    <property type="component" value="Unassembled WGS sequence"/>
</dbReference>
<dbReference type="CDD" id="cd03360">
    <property type="entry name" value="LbH_AT_putative"/>
    <property type="match status" value="1"/>
</dbReference>
<proteinExistence type="inferred from homology"/>
<evidence type="ECO:0000256" key="3">
    <source>
        <dbReference type="PIRSR" id="PIRSR620019-2"/>
    </source>
</evidence>
<dbReference type="InterPro" id="IPR041561">
    <property type="entry name" value="PglD_N"/>
</dbReference>
<dbReference type="InterPro" id="IPR011004">
    <property type="entry name" value="Trimer_LpxA-like_sf"/>
</dbReference>
<dbReference type="GO" id="GO:0016740">
    <property type="term" value="F:transferase activity"/>
    <property type="evidence" value="ECO:0007669"/>
    <property type="project" value="UniProtKB-KW"/>
</dbReference>
<dbReference type="NCBIfam" id="TIGR03570">
    <property type="entry name" value="NeuD_NnaD"/>
    <property type="match status" value="1"/>
</dbReference>
<comment type="similarity">
    <text evidence="1">Belongs to the transferase hexapeptide repeat family.</text>
</comment>
<protein>
    <submittedName>
        <fullName evidence="5">Chloramphenicol acetyltransferase</fullName>
    </submittedName>
</protein>
<feature type="binding site" evidence="3">
    <location>
        <begin position="10"/>
        <end position="12"/>
    </location>
    <ligand>
        <name>substrate</name>
    </ligand>
</feature>
<name>A0A0W0UGN3_9GAMM</name>
<dbReference type="Gene3D" id="2.160.10.10">
    <property type="entry name" value="Hexapeptide repeat proteins"/>
    <property type="match status" value="1"/>
</dbReference>
<feature type="binding site" evidence="3">
    <location>
        <position position="165"/>
    </location>
    <ligand>
        <name>acetyl-CoA</name>
        <dbReference type="ChEBI" id="CHEBI:57288"/>
    </ligand>
</feature>
<dbReference type="RefSeq" id="WP_058449041.1">
    <property type="nucleotide sequence ID" value="NZ_CAAAJF010000009.1"/>
</dbReference>
<reference evidence="5 6" key="1">
    <citation type="submission" date="2015-11" db="EMBL/GenBank/DDBJ databases">
        <title>Genomic analysis of 38 Legionella species identifies large and diverse effector repertoires.</title>
        <authorList>
            <person name="Burstein D."/>
            <person name="Amaro F."/>
            <person name="Zusman T."/>
            <person name="Lifshitz Z."/>
            <person name="Cohen O."/>
            <person name="Gilbert J.A."/>
            <person name="Pupko T."/>
            <person name="Shuman H.A."/>
            <person name="Segal G."/>
        </authorList>
    </citation>
    <scope>NUCLEOTIDE SEQUENCE [LARGE SCALE GENOMIC DNA]</scope>
    <source>
        <strain evidence="5 6">JA-26-G1-E2</strain>
    </source>
</reference>
<dbReference type="PATRIC" id="fig|455.5.peg.1070"/>
<evidence type="ECO:0000256" key="2">
    <source>
        <dbReference type="PIRSR" id="PIRSR620019-1"/>
    </source>
</evidence>
<evidence type="ECO:0000259" key="4">
    <source>
        <dbReference type="Pfam" id="PF17836"/>
    </source>
</evidence>
<evidence type="ECO:0000256" key="1">
    <source>
        <dbReference type="ARBA" id="ARBA00007274"/>
    </source>
</evidence>
<feature type="site" description="Increases basicity of active site His" evidence="2">
    <location>
        <position position="136"/>
    </location>
</feature>
<dbReference type="PANTHER" id="PTHR43300">
    <property type="entry name" value="ACETYLTRANSFERASE"/>
    <property type="match status" value="1"/>
</dbReference>
<feature type="active site" description="Proton acceptor" evidence="2">
    <location>
        <position position="135"/>
    </location>
</feature>
<dbReference type="Gene3D" id="3.40.50.20">
    <property type="match status" value="1"/>
</dbReference>
<feature type="binding site" evidence="3">
    <location>
        <position position="68"/>
    </location>
    <ligand>
        <name>substrate</name>
    </ligand>
</feature>
<feature type="binding site" evidence="3">
    <location>
        <begin position="32"/>
        <end position="33"/>
    </location>
    <ligand>
        <name>substrate</name>
    </ligand>
</feature>
<organism evidence="5 6">
    <name type="scientific">Legionella jamestowniensis</name>
    <dbReference type="NCBI Taxonomy" id="455"/>
    <lineage>
        <taxon>Bacteria</taxon>
        <taxon>Pseudomonadati</taxon>
        <taxon>Pseudomonadota</taxon>
        <taxon>Gammaproteobacteria</taxon>
        <taxon>Legionellales</taxon>
        <taxon>Legionellaceae</taxon>
        <taxon>Legionella</taxon>
    </lineage>
</organism>
<feature type="binding site" evidence="3">
    <location>
        <position position="144"/>
    </location>
    <ligand>
        <name>acetyl-CoA</name>
        <dbReference type="ChEBI" id="CHEBI:57288"/>
    </ligand>
</feature>
<dbReference type="OrthoDB" id="9794407at2"/>
<dbReference type="STRING" id="455.Ljam_1008"/>
<feature type="domain" description="PglD N-terminal" evidence="4">
    <location>
        <begin position="3"/>
        <end position="79"/>
    </location>
</feature>
<keyword evidence="5" id="KW-0808">Transferase</keyword>
<dbReference type="SUPFAM" id="SSF51161">
    <property type="entry name" value="Trimeric LpxA-like enzymes"/>
    <property type="match status" value="1"/>
</dbReference>
<dbReference type="AlphaFoldDB" id="A0A0W0UGN3"/>
<evidence type="ECO:0000313" key="5">
    <source>
        <dbReference type="EMBL" id="KTD06813.1"/>
    </source>
</evidence>
<dbReference type="InterPro" id="IPR050179">
    <property type="entry name" value="Trans_hexapeptide_repeat"/>
</dbReference>
<dbReference type="EMBL" id="LNYG01000013">
    <property type="protein sequence ID" value="KTD06813.1"/>
    <property type="molecule type" value="Genomic_DNA"/>
</dbReference>